<sequence length="253" mass="29821">PVHPNDDSLPDLPNSNLQNQNSTYWRPLPSLQTLYDKFQNNILAKWPQIACIYWGKLLYPEKASWIFYNLSTIYPLQTNIPDIFLSFNSNVDCIPKLRVFTCISFLDAFLGTNNNNTNNSVNDPIYNNETLHHAANWLAQNNPYLHLLANNLSSNKIKFLNTEPPLTRTHAVLPIFIIEEDDENLYYDDTIMKYMFRPYDPDFENLTYFQYFEKYLVTPFPPAPTQYRELYFYQQLLLKVLARNESDYKITSN</sequence>
<feature type="non-terminal residue" evidence="2">
    <location>
        <position position="1"/>
    </location>
</feature>
<dbReference type="Proteomes" id="UP000789901">
    <property type="component" value="Unassembled WGS sequence"/>
</dbReference>
<evidence type="ECO:0000313" key="3">
    <source>
        <dbReference type="Proteomes" id="UP000789901"/>
    </source>
</evidence>
<comment type="caution">
    <text evidence="2">The sequence shown here is derived from an EMBL/GenBank/DDBJ whole genome shotgun (WGS) entry which is preliminary data.</text>
</comment>
<name>A0ABN7WIV6_GIGMA</name>
<evidence type="ECO:0000256" key="1">
    <source>
        <dbReference type="SAM" id="MobiDB-lite"/>
    </source>
</evidence>
<evidence type="ECO:0000313" key="2">
    <source>
        <dbReference type="EMBL" id="CAG8833462.1"/>
    </source>
</evidence>
<feature type="non-terminal residue" evidence="2">
    <location>
        <position position="253"/>
    </location>
</feature>
<dbReference type="EMBL" id="CAJVQB010047418">
    <property type="protein sequence ID" value="CAG8833462.1"/>
    <property type="molecule type" value="Genomic_DNA"/>
</dbReference>
<feature type="region of interest" description="Disordered" evidence="1">
    <location>
        <begin position="1"/>
        <end position="20"/>
    </location>
</feature>
<reference evidence="2 3" key="1">
    <citation type="submission" date="2021-06" db="EMBL/GenBank/DDBJ databases">
        <authorList>
            <person name="Kallberg Y."/>
            <person name="Tangrot J."/>
            <person name="Rosling A."/>
        </authorList>
    </citation>
    <scope>NUCLEOTIDE SEQUENCE [LARGE SCALE GENOMIC DNA]</scope>
    <source>
        <strain evidence="2 3">120-4 pot B 10/14</strain>
    </source>
</reference>
<organism evidence="2 3">
    <name type="scientific">Gigaspora margarita</name>
    <dbReference type="NCBI Taxonomy" id="4874"/>
    <lineage>
        <taxon>Eukaryota</taxon>
        <taxon>Fungi</taxon>
        <taxon>Fungi incertae sedis</taxon>
        <taxon>Mucoromycota</taxon>
        <taxon>Glomeromycotina</taxon>
        <taxon>Glomeromycetes</taxon>
        <taxon>Diversisporales</taxon>
        <taxon>Gigasporaceae</taxon>
        <taxon>Gigaspora</taxon>
    </lineage>
</organism>
<gene>
    <name evidence="2" type="ORF">GMARGA_LOCUS31569</name>
</gene>
<proteinExistence type="predicted"/>
<accession>A0ABN7WIV6</accession>
<protein>
    <submittedName>
        <fullName evidence="2">20441_t:CDS:1</fullName>
    </submittedName>
</protein>
<keyword evidence="3" id="KW-1185">Reference proteome</keyword>